<evidence type="ECO:0000256" key="3">
    <source>
        <dbReference type="ARBA" id="ARBA00023015"/>
    </source>
</evidence>
<evidence type="ECO:0000256" key="2">
    <source>
        <dbReference type="ARBA" id="ARBA00022491"/>
    </source>
</evidence>
<proteinExistence type="inferred from homology"/>
<dbReference type="Gene3D" id="1.10.357.10">
    <property type="entry name" value="Tetracycline Repressor, domain 2"/>
    <property type="match status" value="1"/>
</dbReference>
<dbReference type="GO" id="GO:0000976">
    <property type="term" value="F:transcription cis-regulatory region binding"/>
    <property type="evidence" value="ECO:0007669"/>
    <property type="project" value="TreeGrafter"/>
</dbReference>
<keyword evidence="4 7" id="KW-0238">DNA-binding</keyword>
<gene>
    <name evidence="7 10" type="primary">betI</name>
    <name evidence="10" type="ORF">KL86PLE_41054</name>
</gene>
<comment type="pathway">
    <text evidence="1 7">Amine and polyamine biosynthesis; betaine biosynthesis via choline pathway [regulation].</text>
</comment>
<keyword evidence="2 7" id="KW-0678">Repressor</keyword>
<evidence type="ECO:0000256" key="8">
    <source>
        <dbReference type="PROSITE-ProRule" id="PRU00335"/>
    </source>
</evidence>
<feature type="DNA-binding region" description="H-T-H motif" evidence="7 8">
    <location>
        <begin position="31"/>
        <end position="50"/>
    </location>
</feature>
<dbReference type="InterPro" id="IPR017757">
    <property type="entry name" value="Tscrpt_rep_BetI"/>
</dbReference>
<dbReference type="InterPro" id="IPR036271">
    <property type="entry name" value="Tet_transcr_reg_TetR-rel_C_sf"/>
</dbReference>
<evidence type="ECO:0000256" key="4">
    <source>
        <dbReference type="ARBA" id="ARBA00023125"/>
    </source>
</evidence>
<evidence type="ECO:0000256" key="6">
    <source>
        <dbReference type="ARBA" id="ARBA00024936"/>
    </source>
</evidence>
<name>A0A212LIP8_9HYPH</name>
<reference evidence="10" key="1">
    <citation type="submission" date="2016-08" db="EMBL/GenBank/DDBJ databases">
        <authorList>
            <person name="Seilhamer J.J."/>
        </authorList>
    </citation>
    <scope>NUCLEOTIDE SEQUENCE</scope>
    <source>
        <strain evidence="10">86</strain>
    </source>
</reference>
<dbReference type="RefSeq" id="WP_288197179.1">
    <property type="nucleotide sequence ID" value="NZ_LT608334.1"/>
</dbReference>
<dbReference type="PANTHER" id="PTHR30055">
    <property type="entry name" value="HTH-TYPE TRANSCRIPTIONAL REGULATOR RUTR"/>
    <property type="match status" value="1"/>
</dbReference>
<comment type="function">
    <text evidence="7">Repressor involved in choline regulation of the bet genes.</text>
</comment>
<protein>
    <recommendedName>
        <fullName evidence="7">HTH-type transcriptional regulator BetI</fullName>
    </recommendedName>
</protein>
<dbReference type="InterPro" id="IPR050109">
    <property type="entry name" value="HTH-type_TetR-like_transc_reg"/>
</dbReference>
<evidence type="ECO:0000259" key="9">
    <source>
        <dbReference type="PROSITE" id="PS50977"/>
    </source>
</evidence>
<dbReference type="PRINTS" id="PR00455">
    <property type="entry name" value="HTHTETR"/>
</dbReference>
<dbReference type="PANTHER" id="PTHR30055:SF234">
    <property type="entry name" value="HTH-TYPE TRANSCRIPTIONAL REGULATOR BETI"/>
    <property type="match status" value="1"/>
</dbReference>
<sequence>MPKRGMQPIRQRELILAAVEAIHERGLNGVTMGDIAKRAGVSPALAHHYFGSKDELLSATMRHLLGEFALAARRRLAVAGDPRARVDAILEASFAPDQFSPALISTWLAFYMQSVHDKAAARLLAIYLKRLEANLRHDLRPLVGDGAVALARGIAAMIDGLWLHAALPTLHRSPDEALGILRDYVDGRLAAVALS</sequence>
<dbReference type="HAMAP" id="MF_00768">
    <property type="entry name" value="HTH_type_BetI"/>
    <property type="match status" value="1"/>
</dbReference>
<evidence type="ECO:0000256" key="7">
    <source>
        <dbReference type="HAMAP-Rule" id="MF_00768"/>
    </source>
</evidence>
<dbReference type="AlphaFoldDB" id="A0A212LIP8"/>
<evidence type="ECO:0000313" key="10">
    <source>
        <dbReference type="EMBL" id="SCM77249.1"/>
    </source>
</evidence>
<dbReference type="NCBIfam" id="NF001978">
    <property type="entry name" value="PRK00767.1"/>
    <property type="match status" value="1"/>
</dbReference>
<feature type="domain" description="HTH tetR-type" evidence="9">
    <location>
        <begin position="8"/>
        <end position="68"/>
    </location>
</feature>
<dbReference type="Pfam" id="PF00440">
    <property type="entry name" value="TetR_N"/>
    <property type="match status" value="1"/>
</dbReference>
<evidence type="ECO:0000256" key="5">
    <source>
        <dbReference type="ARBA" id="ARBA00023163"/>
    </source>
</evidence>
<dbReference type="InterPro" id="IPR009057">
    <property type="entry name" value="Homeodomain-like_sf"/>
</dbReference>
<dbReference type="Pfam" id="PF13977">
    <property type="entry name" value="TetR_C_6"/>
    <property type="match status" value="1"/>
</dbReference>
<accession>A0A212LIP8</accession>
<dbReference type="NCBIfam" id="TIGR03384">
    <property type="entry name" value="betaine_BetI"/>
    <property type="match status" value="1"/>
</dbReference>
<dbReference type="EMBL" id="FMJD01000008">
    <property type="protein sequence ID" value="SCM77249.1"/>
    <property type="molecule type" value="Genomic_DNA"/>
</dbReference>
<comment type="function">
    <text evidence="6">Repressor involved in the biosynthesis of the osmoprotectant glycine betaine. It represses transcription of the choline transporter BetT and the genes of BetAB involved in the synthesis of glycine betaine.</text>
</comment>
<dbReference type="GO" id="GO:0019285">
    <property type="term" value="P:glycine betaine biosynthetic process from choline"/>
    <property type="evidence" value="ECO:0007669"/>
    <property type="project" value="UniProtKB-UniRule"/>
</dbReference>
<dbReference type="InterPro" id="IPR023772">
    <property type="entry name" value="DNA-bd_HTH_TetR-type_CS"/>
</dbReference>
<dbReference type="GO" id="GO:0045892">
    <property type="term" value="P:negative regulation of DNA-templated transcription"/>
    <property type="evidence" value="ECO:0007669"/>
    <property type="project" value="UniProtKB-UniRule"/>
</dbReference>
<dbReference type="InterPro" id="IPR039538">
    <property type="entry name" value="BetI_C"/>
</dbReference>
<keyword evidence="3 7" id="KW-0805">Transcription regulation</keyword>
<keyword evidence="5 7" id="KW-0804">Transcription</keyword>
<dbReference type="SUPFAM" id="SSF46689">
    <property type="entry name" value="Homeodomain-like"/>
    <property type="match status" value="1"/>
</dbReference>
<evidence type="ECO:0000256" key="1">
    <source>
        <dbReference type="ARBA" id="ARBA00004719"/>
    </source>
</evidence>
<dbReference type="PROSITE" id="PS01081">
    <property type="entry name" value="HTH_TETR_1"/>
    <property type="match status" value="1"/>
</dbReference>
<dbReference type="UniPathway" id="UPA00529"/>
<dbReference type="InterPro" id="IPR001647">
    <property type="entry name" value="HTH_TetR"/>
</dbReference>
<organism evidence="10">
    <name type="scientific">uncultured Pleomorphomonas sp</name>
    <dbReference type="NCBI Taxonomy" id="442121"/>
    <lineage>
        <taxon>Bacteria</taxon>
        <taxon>Pseudomonadati</taxon>
        <taxon>Pseudomonadota</taxon>
        <taxon>Alphaproteobacteria</taxon>
        <taxon>Hyphomicrobiales</taxon>
        <taxon>Pleomorphomonadaceae</taxon>
        <taxon>Pleomorphomonas</taxon>
        <taxon>environmental samples</taxon>
    </lineage>
</organism>
<dbReference type="GO" id="GO:0003700">
    <property type="term" value="F:DNA-binding transcription factor activity"/>
    <property type="evidence" value="ECO:0007669"/>
    <property type="project" value="UniProtKB-UniRule"/>
</dbReference>
<dbReference type="PROSITE" id="PS50977">
    <property type="entry name" value="HTH_TETR_2"/>
    <property type="match status" value="1"/>
</dbReference>
<dbReference type="SUPFAM" id="SSF48498">
    <property type="entry name" value="Tetracyclin repressor-like, C-terminal domain"/>
    <property type="match status" value="1"/>
</dbReference>